<dbReference type="SUPFAM" id="SSF55874">
    <property type="entry name" value="ATPase domain of HSP90 chaperone/DNA topoisomerase II/histidine kinase"/>
    <property type="match status" value="1"/>
</dbReference>
<reference evidence="14 15" key="1">
    <citation type="submission" date="2021-01" db="EMBL/GenBank/DDBJ databases">
        <title>WGS of actinomycetes isolated from Thailand.</title>
        <authorList>
            <person name="Thawai C."/>
        </authorList>
    </citation>
    <scope>NUCLEOTIDE SEQUENCE [LARGE SCALE GENOMIC DNA]</scope>
    <source>
        <strain evidence="14 15">LPG 2</strain>
    </source>
</reference>
<dbReference type="Pfam" id="PF00512">
    <property type="entry name" value="HisKA"/>
    <property type="match status" value="1"/>
</dbReference>
<comment type="subcellular location">
    <subcellularLocation>
        <location evidence="2">Cell membrane</location>
    </subcellularLocation>
</comment>
<keyword evidence="8 11" id="KW-1133">Transmembrane helix</keyword>
<dbReference type="InterPro" id="IPR050428">
    <property type="entry name" value="TCS_sensor_his_kinase"/>
</dbReference>
<dbReference type="Pfam" id="PF02518">
    <property type="entry name" value="HATPase_c"/>
    <property type="match status" value="1"/>
</dbReference>
<dbReference type="InterPro" id="IPR004358">
    <property type="entry name" value="Sig_transdc_His_kin-like_C"/>
</dbReference>
<feature type="transmembrane region" description="Helical" evidence="11">
    <location>
        <begin position="21"/>
        <end position="42"/>
    </location>
</feature>
<evidence type="ECO:0000313" key="15">
    <source>
        <dbReference type="Proteomes" id="UP000602198"/>
    </source>
</evidence>
<name>A0ABS1M2U3_9NOCA</name>
<keyword evidence="9" id="KW-0902">Two-component regulatory system</keyword>
<proteinExistence type="predicted"/>
<dbReference type="CDD" id="cd06225">
    <property type="entry name" value="HAMP"/>
    <property type="match status" value="1"/>
</dbReference>
<gene>
    <name evidence="14" type="ORF">JK358_11345</name>
</gene>
<dbReference type="InterPro" id="IPR003661">
    <property type="entry name" value="HisK_dim/P_dom"/>
</dbReference>
<dbReference type="CDD" id="cd00075">
    <property type="entry name" value="HATPase"/>
    <property type="match status" value="1"/>
</dbReference>
<evidence type="ECO:0000259" key="13">
    <source>
        <dbReference type="PROSITE" id="PS50885"/>
    </source>
</evidence>
<evidence type="ECO:0000259" key="12">
    <source>
        <dbReference type="PROSITE" id="PS50109"/>
    </source>
</evidence>
<evidence type="ECO:0000256" key="8">
    <source>
        <dbReference type="ARBA" id="ARBA00022989"/>
    </source>
</evidence>
<keyword evidence="6 11" id="KW-0812">Transmembrane</keyword>
<evidence type="ECO:0000256" key="1">
    <source>
        <dbReference type="ARBA" id="ARBA00000085"/>
    </source>
</evidence>
<dbReference type="PROSITE" id="PS50109">
    <property type="entry name" value="HIS_KIN"/>
    <property type="match status" value="1"/>
</dbReference>
<dbReference type="Gene3D" id="3.30.565.10">
    <property type="entry name" value="Histidine kinase-like ATPase, C-terminal domain"/>
    <property type="match status" value="1"/>
</dbReference>
<evidence type="ECO:0000256" key="3">
    <source>
        <dbReference type="ARBA" id="ARBA00012438"/>
    </source>
</evidence>
<dbReference type="EC" id="2.7.13.3" evidence="3"/>
<accession>A0ABS1M2U3</accession>
<dbReference type="Gene3D" id="6.10.340.10">
    <property type="match status" value="1"/>
</dbReference>
<evidence type="ECO:0000256" key="9">
    <source>
        <dbReference type="ARBA" id="ARBA00023012"/>
    </source>
</evidence>
<dbReference type="GO" id="GO:0016301">
    <property type="term" value="F:kinase activity"/>
    <property type="evidence" value="ECO:0007669"/>
    <property type="project" value="UniProtKB-KW"/>
</dbReference>
<evidence type="ECO:0000256" key="10">
    <source>
        <dbReference type="ARBA" id="ARBA00023136"/>
    </source>
</evidence>
<dbReference type="Gene3D" id="1.10.287.130">
    <property type="match status" value="1"/>
</dbReference>
<dbReference type="SMART" id="SM00388">
    <property type="entry name" value="HisKA"/>
    <property type="match status" value="1"/>
</dbReference>
<keyword evidence="5" id="KW-0808">Transferase</keyword>
<dbReference type="InterPro" id="IPR003594">
    <property type="entry name" value="HATPase_dom"/>
</dbReference>
<sequence>MTGEGRRRRWRARAPQSLRGRVVLAFALSASLVSFLLAVVMYTAGTDYVRSHPGESATRLSHVLIIAVLAATGVGAAVGVWVSRRVLEPLGRISGTAARIAAGDLNTRLPRSDDHDLSPTVDAFNSMVDSLQRRIERERRLVGDVSHELRTPLTTLVTSVGVLQRHADDMPERSRRALGLVADELEHLRSTLDDMLALARVEAGVYVGDAEPLSVASLLRYTLEGRKHAAGLLTVTEDVVISGRKLELERALANLFDNAVRHGGGLTGVTVRRARGEAIIVVDDLGPGVPEAERERIFERFATVGAGRRTATGTGIGLALVAETVAAHGGTVDCADRPGGGARFIVRLPVCEQPGE</sequence>
<protein>
    <recommendedName>
        <fullName evidence="3">histidine kinase</fullName>
        <ecNumber evidence="3">2.7.13.3</ecNumber>
    </recommendedName>
</protein>
<evidence type="ECO:0000256" key="2">
    <source>
        <dbReference type="ARBA" id="ARBA00004236"/>
    </source>
</evidence>
<feature type="transmembrane region" description="Helical" evidence="11">
    <location>
        <begin position="62"/>
        <end position="82"/>
    </location>
</feature>
<dbReference type="SMART" id="SM00387">
    <property type="entry name" value="HATPase_c"/>
    <property type="match status" value="1"/>
</dbReference>
<organism evidence="14 15">
    <name type="scientific">Nocardia acididurans</name>
    <dbReference type="NCBI Taxonomy" id="2802282"/>
    <lineage>
        <taxon>Bacteria</taxon>
        <taxon>Bacillati</taxon>
        <taxon>Actinomycetota</taxon>
        <taxon>Actinomycetes</taxon>
        <taxon>Mycobacteriales</taxon>
        <taxon>Nocardiaceae</taxon>
        <taxon>Nocardia</taxon>
    </lineage>
</organism>
<dbReference type="InterPro" id="IPR036097">
    <property type="entry name" value="HisK_dim/P_sf"/>
</dbReference>
<evidence type="ECO:0000313" key="14">
    <source>
        <dbReference type="EMBL" id="MBL1074988.1"/>
    </source>
</evidence>
<evidence type="ECO:0000256" key="4">
    <source>
        <dbReference type="ARBA" id="ARBA00022553"/>
    </source>
</evidence>
<dbReference type="PANTHER" id="PTHR45436:SF5">
    <property type="entry name" value="SENSOR HISTIDINE KINASE TRCS"/>
    <property type="match status" value="1"/>
</dbReference>
<dbReference type="InterPro" id="IPR036890">
    <property type="entry name" value="HATPase_C_sf"/>
</dbReference>
<dbReference type="CDD" id="cd00082">
    <property type="entry name" value="HisKA"/>
    <property type="match status" value="1"/>
</dbReference>
<keyword evidence="4" id="KW-0597">Phosphoprotein</keyword>
<dbReference type="EMBL" id="JAERRJ010000004">
    <property type="protein sequence ID" value="MBL1074988.1"/>
    <property type="molecule type" value="Genomic_DNA"/>
</dbReference>
<keyword evidence="10 11" id="KW-0472">Membrane</keyword>
<dbReference type="SMART" id="SM00304">
    <property type="entry name" value="HAMP"/>
    <property type="match status" value="1"/>
</dbReference>
<evidence type="ECO:0000256" key="11">
    <source>
        <dbReference type="SAM" id="Phobius"/>
    </source>
</evidence>
<comment type="catalytic activity">
    <reaction evidence="1">
        <text>ATP + protein L-histidine = ADP + protein N-phospho-L-histidine.</text>
        <dbReference type="EC" id="2.7.13.3"/>
    </reaction>
</comment>
<dbReference type="SUPFAM" id="SSF47384">
    <property type="entry name" value="Homodimeric domain of signal transducing histidine kinase"/>
    <property type="match status" value="1"/>
</dbReference>
<evidence type="ECO:0000256" key="6">
    <source>
        <dbReference type="ARBA" id="ARBA00022692"/>
    </source>
</evidence>
<evidence type="ECO:0000256" key="7">
    <source>
        <dbReference type="ARBA" id="ARBA00022777"/>
    </source>
</evidence>
<dbReference type="PROSITE" id="PS50885">
    <property type="entry name" value="HAMP"/>
    <property type="match status" value="1"/>
</dbReference>
<keyword evidence="7 14" id="KW-0418">Kinase</keyword>
<dbReference type="InterPro" id="IPR003660">
    <property type="entry name" value="HAMP_dom"/>
</dbReference>
<dbReference type="InterPro" id="IPR005467">
    <property type="entry name" value="His_kinase_dom"/>
</dbReference>
<feature type="domain" description="Histidine kinase" evidence="12">
    <location>
        <begin position="144"/>
        <end position="352"/>
    </location>
</feature>
<dbReference type="Proteomes" id="UP000602198">
    <property type="component" value="Unassembled WGS sequence"/>
</dbReference>
<dbReference type="Pfam" id="PF00672">
    <property type="entry name" value="HAMP"/>
    <property type="match status" value="1"/>
</dbReference>
<comment type="caution">
    <text evidence="14">The sequence shown here is derived from an EMBL/GenBank/DDBJ whole genome shotgun (WGS) entry which is preliminary data.</text>
</comment>
<dbReference type="SUPFAM" id="SSF158472">
    <property type="entry name" value="HAMP domain-like"/>
    <property type="match status" value="1"/>
</dbReference>
<feature type="domain" description="HAMP" evidence="13">
    <location>
        <begin position="84"/>
        <end position="136"/>
    </location>
</feature>
<dbReference type="PRINTS" id="PR00344">
    <property type="entry name" value="BCTRLSENSOR"/>
</dbReference>
<evidence type="ECO:0000256" key="5">
    <source>
        <dbReference type="ARBA" id="ARBA00022679"/>
    </source>
</evidence>
<keyword evidence="15" id="KW-1185">Reference proteome</keyword>
<dbReference type="PANTHER" id="PTHR45436">
    <property type="entry name" value="SENSOR HISTIDINE KINASE YKOH"/>
    <property type="match status" value="1"/>
</dbReference>